<accession>A0AAW6BYX0</accession>
<dbReference type="EMBL" id="JAQLWO010000002">
    <property type="protein sequence ID" value="MDB7904804.1"/>
    <property type="molecule type" value="Genomic_DNA"/>
</dbReference>
<evidence type="ECO:0000313" key="1">
    <source>
        <dbReference type="EMBL" id="MDB7904804.1"/>
    </source>
</evidence>
<evidence type="ECO:0000313" key="3">
    <source>
        <dbReference type="Proteomes" id="UP001211006"/>
    </source>
</evidence>
<dbReference type="AlphaFoldDB" id="A0AAW6BYX0"/>
<name>A0AAW6BYX0_FLAPL</name>
<evidence type="ECO:0000313" key="2">
    <source>
        <dbReference type="EMBL" id="MDB7933478.1"/>
    </source>
</evidence>
<dbReference type="Proteomes" id="UP001211173">
    <property type="component" value="Unassembled WGS sequence"/>
</dbReference>
<sequence length="54" mass="6105">MNTYKVTFSNGDYLYTQLNASIEEAKAYYLGNIFNLGTEADNLQKCVDMEEAAQ</sequence>
<reference evidence="1" key="1">
    <citation type="submission" date="2023-01" db="EMBL/GenBank/DDBJ databases">
        <title>Human gut microbiome strain richness.</title>
        <authorList>
            <person name="Chen-Liaw A."/>
        </authorList>
    </citation>
    <scope>NUCLEOTIDE SEQUENCE</scope>
    <source>
        <strain evidence="2">1001287st1_F4_1001285I_161205</strain>
        <strain evidence="1">2225st1_A6_2225SCRN_200828</strain>
    </source>
</reference>
<protein>
    <recommendedName>
        <fullName evidence="4">Phage protein</fullName>
    </recommendedName>
</protein>
<organism evidence="1 3">
    <name type="scientific">Flavonifractor plautii</name>
    <name type="common">Fusobacterium plautii</name>
    <dbReference type="NCBI Taxonomy" id="292800"/>
    <lineage>
        <taxon>Bacteria</taxon>
        <taxon>Bacillati</taxon>
        <taxon>Bacillota</taxon>
        <taxon>Clostridia</taxon>
        <taxon>Eubacteriales</taxon>
        <taxon>Oscillospiraceae</taxon>
        <taxon>Flavonifractor</taxon>
    </lineage>
</organism>
<comment type="caution">
    <text evidence="1">The sequence shown here is derived from an EMBL/GenBank/DDBJ whole genome shotgun (WGS) entry which is preliminary data.</text>
</comment>
<dbReference type="Proteomes" id="UP001211006">
    <property type="component" value="Unassembled WGS sequence"/>
</dbReference>
<evidence type="ECO:0008006" key="4">
    <source>
        <dbReference type="Google" id="ProtNLM"/>
    </source>
</evidence>
<gene>
    <name evidence="1" type="ORF">PND83_02315</name>
    <name evidence="2" type="ORF">PNE06_10385</name>
</gene>
<dbReference type="EMBL" id="JAQLWV010000013">
    <property type="protein sequence ID" value="MDB7933478.1"/>
    <property type="molecule type" value="Genomic_DNA"/>
</dbReference>
<proteinExistence type="predicted"/>
<dbReference type="RefSeq" id="WP_195384052.1">
    <property type="nucleotide sequence ID" value="NZ_BAABXT010000001.1"/>
</dbReference>